<dbReference type="AlphaFoldDB" id="A0AAD9GC99"/>
<dbReference type="PANTHER" id="PTHR12940:SF0">
    <property type="entry name" value="SPLICING FACTOR ESS-2 HOMOLOG"/>
    <property type="match status" value="1"/>
</dbReference>
<feature type="region of interest" description="Disordered" evidence="4">
    <location>
        <begin position="1"/>
        <end position="106"/>
    </location>
</feature>
<name>A0AAD9GC99_BABDI</name>
<keyword evidence="6" id="KW-1185">Reference proteome</keyword>
<accession>A0AAD9GC99</accession>
<dbReference type="InterPro" id="IPR019148">
    <property type="entry name" value="Nuclear_protein_DGCR14_ESS-2"/>
</dbReference>
<evidence type="ECO:0000256" key="3">
    <source>
        <dbReference type="ARBA" id="ARBA00023242"/>
    </source>
</evidence>
<feature type="compositionally biased region" description="Polar residues" evidence="4">
    <location>
        <begin position="78"/>
        <end position="98"/>
    </location>
</feature>
<organism evidence="5 6">
    <name type="scientific">Babesia divergens</name>
    <dbReference type="NCBI Taxonomy" id="32595"/>
    <lineage>
        <taxon>Eukaryota</taxon>
        <taxon>Sar</taxon>
        <taxon>Alveolata</taxon>
        <taxon>Apicomplexa</taxon>
        <taxon>Aconoidasida</taxon>
        <taxon>Piroplasmida</taxon>
        <taxon>Babesiidae</taxon>
        <taxon>Babesia</taxon>
    </lineage>
</organism>
<evidence type="ECO:0000256" key="4">
    <source>
        <dbReference type="SAM" id="MobiDB-lite"/>
    </source>
</evidence>
<comment type="similarity">
    <text evidence="2">Belongs to the ESS2 family.</text>
</comment>
<dbReference type="Pfam" id="PF09751">
    <property type="entry name" value="Es2"/>
    <property type="match status" value="2"/>
</dbReference>
<dbReference type="Proteomes" id="UP001195914">
    <property type="component" value="Unassembled WGS sequence"/>
</dbReference>
<reference evidence="5" key="1">
    <citation type="journal article" date="2014" name="Nucleic Acids Res.">
        <title>The evolutionary dynamics of variant antigen genes in Babesia reveal a history of genomic innovation underlying host-parasite interaction.</title>
        <authorList>
            <person name="Jackson A.P."/>
            <person name="Otto T.D."/>
            <person name="Darby A."/>
            <person name="Ramaprasad A."/>
            <person name="Xia D."/>
            <person name="Echaide I.E."/>
            <person name="Farber M."/>
            <person name="Gahlot S."/>
            <person name="Gamble J."/>
            <person name="Gupta D."/>
            <person name="Gupta Y."/>
            <person name="Jackson L."/>
            <person name="Malandrin L."/>
            <person name="Malas T.B."/>
            <person name="Moussa E."/>
            <person name="Nair M."/>
            <person name="Reid A.J."/>
            <person name="Sanders M."/>
            <person name="Sharma J."/>
            <person name="Tracey A."/>
            <person name="Quail M.A."/>
            <person name="Weir W."/>
            <person name="Wastling J.M."/>
            <person name="Hall N."/>
            <person name="Willadsen P."/>
            <person name="Lingelbach K."/>
            <person name="Shiels B."/>
            <person name="Tait A."/>
            <person name="Berriman M."/>
            <person name="Allred D.R."/>
            <person name="Pain A."/>
        </authorList>
    </citation>
    <scope>NUCLEOTIDE SEQUENCE</scope>
    <source>
        <strain evidence="5">1802A</strain>
    </source>
</reference>
<keyword evidence="3" id="KW-0539">Nucleus</keyword>
<reference evidence="5" key="2">
    <citation type="submission" date="2021-05" db="EMBL/GenBank/DDBJ databases">
        <authorList>
            <person name="Pain A."/>
        </authorList>
    </citation>
    <scope>NUCLEOTIDE SEQUENCE</scope>
    <source>
        <strain evidence="5">1802A</strain>
    </source>
</reference>
<proteinExistence type="inferred from homology"/>
<protein>
    <submittedName>
        <fullName evidence="5">Uncharacterized protein</fullName>
    </submittedName>
</protein>
<sequence>MTDHKDNEETTASTPKHQSQGSEIDPSHAGFVGLEHLSSSSRCRVTRGSNSRSGRRRKANIAAESGEPGLSSEELNCGGSSPATLDSSPCQSHRTASSGKDFDNTLEDPTVDVVNAHNTAEIRSMSGAQNLRSFDNANVMAVSNENGTASKSRATLRDVRANAIQTVLKDPIVPHGETLKRIRASYQLKELSEEDYVGCLETIIERDYFPHLVKLRLTNALLEAETRGDDVTAELIRKRLEAYDQRDEIIVQLSTVDKEKVSLNLGKGGLTLDEFARIFTSEDNRSFARLLEQTIIKKNANSGWMEEGERRHNRALCNIQSKTNLGIKDNNILTNKVVSRNGLFFNQRDPSAPVSGSKAIIRTSNTYMAADHEMRMSELDRKQKKKRTEKVADMHYNKVNELITQFGLRECRELLDEEQKAKYDFVHTPLISSGPSQEYNVPVPATREEVAEKLRKKYSSSSGKTPMAQTPMCRTPLIVQKLIAKHKSGVDMQLRKSYSSSKGSTCRSVK</sequence>
<dbReference type="GO" id="GO:0071013">
    <property type="term" value="C:catalytic step 2 spliceosome"/>
    <property type="evidence" value="ECO:0007669"/>
    <property type="project" value="TreeGrafter"/>
</dbReference>
<dbReference type="PANTHER" id="PTHR12940">
    <property type="entry name" value="ES-2 PROTEIN - RELATED"/>
    <property type="match status" value="1"/>
</dbReference>
<evidence type="ECO:0000256" key="1">
    <source>
        <dbReference type="ARBA" id="ARBA00004123"/>
    </source>
</evidence>
<evidence type="ECO:0000313" key="5">
    <source>
        <dbReference type="EMBL" id="KAK1935883.1"/>
    </source>
</evidence>
<dbReference type="EMBL" id="JAHBMH010000044">
    <property type="protein sequence ID" value="KAK1935883.1"/>
    <property type="molecule type" value="Genomic_DNA"/>
</dbReference>
<feature type="compositionally biased region" description="Low complexity" evidence="4">
    <location>
        <begin position="64"/>
        <end position="75"/>
    </location>
</feature>
<comment type="subcellular location">
    <subcellularLocation>
        <location evidence="1">Nucleus</location>
    </subcellularLocation>
</comment>
<evidence type="ECO:0000313" key="6">
    <source>
        <dbReference type="Proteomes" id="UP001195914"/>
    </source>
</evidence>
<comment type="caution">
    <text evidence="5">The sequence shown here is derived from an EMBL/GenBank/DDBJ whole genome shotgun (WGS) entry which is preliminary data.</text>
</comment>
<evidence type="ECO:0000256" key="2">
    <source>
        <dbReference type="ARBA" id="ARBA00009072"/>
    </source>
</evidence>
<gene>
    <name evidence="5" type="ORF">X943_000179</name>
</gene>
<feature type="compositionally biased region" description="Polar residues" evidence="4">
    <location>
        <begin position="10"/>
        <end position="22"/>
    </location>
</feature>